<feature type="transmembrane region" description="Helical" evidence="4">
    <location>
        <begin position="12"/>
        <end position="34"/>
    </location>
</feature>
<name>A0A8H3ZS01_9PEZI</name>
<sequence>MSFVFDFASPHVALTVLSIAACTGGLIYLLSLLIDSRKNSNKFRRDSSPGQSTVSTAEKQSYVNAFPPSQRATLAKLGPQYAGITEVDLAATPKPLLKMGTDYRSAPAGEFNFSGFSVDDIRSLGDFPDYATLSGVPLPSPLKDFDINKAVPRPYRPFRWAYHQTMSLTKMDTDFWIELENTYHERIAQRQELYAKHGNAVLDSLPGCELACKELMEMVLQFVCARYPNQFQVKDGVLFNRILNTETDLMTTEPLIVLLNNIPEDFGIMLRDHETGRYFLRGGMVCSSVGWNLKDKVGQGLPGIHKTVPDYKEKMEFSMDRFFTKMPTSKPIQRGSWGLEMGQPLYLPADHPDIAHREAQNPDLKPEDVYLRVDWQTLRRLPLSGAVVFNFKALFTPLSEFKDEPYIPSIVLKVLNEGKDNILKYKGVWHVEHVAKPTLEAFERFQVETGMIEKDWTHQTLAEAPFFPGWEKNDEERQQTPGGGPTGPLGTDFDVSRVQVRDSTRRPSVNSATQASSGSTASAEENTQPDYQLTSCITDTSSAFIVNWFEQVCPAWSGFDSSANMNRKIAIDHWWNSSTVCSSLESMSAAFLASRMPSMRQSALRLMGRATDFIQAELELVKAQPDLRAVPTGLLFSLFCLGTTVCWVDSRGFGIPFLREARTLIQRLNTQSIVLSATGLDMLTFFNKSLAYCEMLLAVVRDDEPLESQDNEDLAANQLQLIHERDPHPWTGVSTVINRLFADCIRLCRSFRHRMRQGMDPQRYFSSALQDLIVAQRLEEQLLELEFPPDSPDVDTGDFATPVSHLAKVAEAYRLSSLLHLYQTFPDLVSLRLPTESPVTESGSVPWDEWIIPLALRLVKVLEHIPTTSGTRVIQPLLYISASTGLRHDNSASSDMMNIFGSLQQDLMGGTGSSVISPPPLFDSHNLSLYISQMASAPVPEEPMGNLSVDISSARHFVMRRLGILESSLPPAPVVVARELVQTIWRAYDSEIGIPTIHWIDIMEDNNLPHSASTMAIMLGNSFSPEAWKLLLGIFALVSAAYISRSVGFFKSRKGASLGLKPSNSKHGKFSKEPELYQMPIPSPYPNWSIETTKPLPYRAFRYGPKYHVTMGLRSVQPEEWIELDNHFPKYHADKVARLQERGSKVVGTHPDAFAAAMELLEELVQYLPNRYPTLFKRTAVGIDNIWSGESFNIVEKPLAEDPMAMAAKLVQDDLAIMMERPDGQYYLLAGAICLAGFWRLEDKYGKSLEEIHTSGDVPHYKEKLHNGMASFFRRLRCDQIYSRNNYFIQVDDSLPWSWSIGGEDDPVVSWSTAEKNKAIENHFFRSERQSLRRLPKSRAVVFTIRTYFHPVTELAAEDYVPGRLASAVRSWDDTVANYKGREMYEKVLLEYLDNEHQKQLDRGLDLEKEDEVRKYPW</sequence>
<dbReference type="PANTHER" id="PTHR37534">
    <property type="entry name" value="TRANSCRIPTIONAL ACTIVATOR PROTEIN UGA3"/>
    <property type="match status" value="1"/>
</dbReference>
<evidence type="ECO:0000256" key="3">
    <source>
        <dbReference type="SAM" id="MobiDB-lite"/>
    </source>
</evidence>
<comment type="caution">
    <text evidence="5">The sequence shown here is derived from an EMBL/GenBank/DDBJ whole genome shotgun (WGS) entry which is preliminary data.</text>
</comment>
<keyword evidence="4" id="KW-0812">Transmembrane</keyword>
<gene>
    <name evidence="5" type="ORF">GQ607_003186</name>
</gene>
<evidence type="ECO:0000256" key="2">
    <source>
        <dbReference type="ARBA" id="ARBA00023242"/>
    </source>
</evidence>
<organism evidence="5 6">
    <name type="scientific">Colletotrichum asianum</name>
    <dbReference type="NCBI Taxonomy" id="702518"/>
    <lineage>
        <taxon>Eukaryota</taxon>
        <taxon>Fungi</taxon>
        <taxon>Dikarya</taxon>
        <taxon>Ascomycota</taxon>
        <taxon>Pezizomycotina</taxon>
        <taxon>Sordariomycetes</taxon>
        <taxon>Hypocreomycetidae</taxon>
        <taxon>Glomerellales</taxon>
        <taxon>Glomerellaceae</taxon>
        <taxon>Colletotrichum</taxon>
        <taxon>Colletotrichum gloeosporioides species complex</taxon>
    </lineage>
</organism>
<reference evidence="5 6" key="1">
    <citation type="submission" date="2019-12" db="EMBL/GenBank/DDBJ databases">
        <title>A genome sequence resource for the geographically widespread anthracnose pathogen Colletotrichum asianum.</title>
        <authorList>
            <person name="Meng Y."/>
        </authorList>
    </citation>
    <scope>NUCLEOTIDE SEQUENCE [LARGE SCALE GENOMIC DNA]</scope>
    <source>
        <strain evidence="5 6">ICMP 18580</strain>
    </source>
</reference>
<keyword evidence="6" id="KW-1185">Reference proteome</keyword>
<dbReference type="OrthoDB" id="5043642at2759"/>
<dbReference type="GO" id="GO:0005634">
    <property type="term" value="C:nucleus"/>
    <property type="evidence" value="ECO:0007669"/>
    <property type="project" value="UniProtKB-SubCell"/>
</dbReference>
<dbReference type="Proteomes" id="UP000434172">
    <property type="component" value="Unassembled WGS sequence"/>
</dbReference>
<dbReference type="Pfam" id="PF11951">
    <property type="entry name" value="Fungal_trans_2"/>
    <property type="match status" value="1"/>
</dbReference>
<dbReference type="InterPro" id="IPR021848">
    <property type="entry name" value="HODM_asu-like"/>
</dbReference>
<comment type="subcellular location">
    <subcellularLocation>
        <location evidence="1">Nucleus</location>
    </subcellularLocation>
</comment>
<dbReference type="GO" id="GO:0000976">
    <property type="term" value="F:transcription cis-regulatory region binding"/>
    <property type="evidence" value="ECO:0007669"/>
    <property type="project" value="TreeGrafter"/>
</dbReference>
<proteinExistence type="predicted"/>
<protein>
    <submittedName>
        <fullName evidence="5">Uncharacterized protein</fullName>
    </submittedName>
</protein>
<keyword evidence="4" id="KW-0472">Membrane</keyword>
<accession>A0A8H3ZS01</accession>
<dbReference type="InterPro" id="IPR021858">
    <property type="entry name" value="Fun_TF"/>
</dbReference>
<keyword evidence="4" id="KW-1133">Transmembrane helix</keyword>
<evidence type="ECO:0000313" key="5">
    <source>
        <dbReference type="EMBL" id="KAF0329618.1"/>
    </source>
</evidence>
<feature type="compositionally biased region" description="Low complexity" evidence="3">
    <location>
        <begin position="511"/>
        <end position="523"/>
    </location>
</feature>
<keyword evidence="2" id="KW-0539">Nucleus</keyword>
<dbReference type="EMBL" id="WOWK01000011">
    <property type="protein sequence ID" value="KAF0329618.1"/>
    <property type="molecule type" value="Genomic_DNA"/>
</dbReference>
<dbReference type="Pfam" id="PF11927">
    <property type="entry name" value="HODM_asu-like"/>
    <property type="match status" value="2"/>
</dbReference>
<evidence type="ECO:0000256" key="4">
    <source>
        <dbReference type="SAM" id="Phobius"/>
    </source>
</evidence>
<evidence type="ECO:0000256" key="1">
    <source>
        <dbReference type="ARBA" id="ARBA00004123"/>
    </source>
</evidence>
<dbReference type="PANTHER" id="PTHR37534:SF11">
    <property type="entry name" value="ZN(II)2CYS6 TRANSCRIPTION FACTOR (EUROFUNG)"/>
    <property type="match status" value="1"/>
</dbReference>
<feature type="region of interest" description="Disordered" evidence="3">
    <location>
        <begin position="472"/>
        <end position="528"/>
    </location>
</feature>
<evidence type="ECO:0000313" key="6">
    <source>
        <dbReference type="Proteomes" id="UP000434172"/>
    </source>
</evidence>
<dbReference type="GO" id="GO:0045944">
    <property type="term" value="P:positive regulation of transcription by RNA polymerase II"/>
    <property type="evidence" value="ECO:0007669"/>
    <property type="project" value="TreeGrafter"/>
</dbReference>
<dbReference type="GO" id="GO:0003700">
    <property type="term" value="F:DNA-binding transcription factor activity"/>
    <property type="evidence" value="ECO:0007669"/>
    <property type="project" value="TreeGrafter"/>
</dbReference>